<evidence type="ECO:0000313" key="3">
    <source>
        <dbReference type="EMBL" id="SBW29073.1"/>
    </source>
</evidence>
<organism evidence="3 4">
    <name type="scientific">Candidatus Protofrankia californiensis</name>
    <dbReference type="NCBI Taxonomy" id="1839754"/>
    <lineage>
        <taxon>Bacteria</taxon>
        <taxon>Bacillati</taxon>
        <taxon>Actinomycetota</taxon>
        <taxon>Actinomycetes</taxon>
        <taxon>Frankiales</taxon>
        <taxon>Frankiaceae</taxon>
        <taxon>Protofrankia</taxon>
    </lineage>
</organism>
<sequence>MSGRKKTVVRIEESEWRRTQQAAARLRDVRADLPKVIEGVREQARRDAQQAAEAVRQRQRSAEQAIGRLSAQARELESEVNRRLGEQNADRVAVDAEGEELPDVPLDVDYWSHGALLWLRNEVTSTFDLAMDEASPPSTEAMRELVEQRVPAFEQRLAGILEEAGPSQLGSQLRANIADIVVQTMIDNGFSLADATYGGDDYRNAFFAKVEHSDGGEVVVDVSPSAVGPTACELKVLSFDRDSGSYEIRTARALELAAALREHGLDTGVPQPADGEPDARYRDIESIRRTAPGADADAVRVGADPGDRTR</sequence>
<keyword evidence="1" id="KW-0175">Coiled coil</keyword>
<evidence type="ECO:0000256" key="2">
    <source>
        <dbReference type="SAM" id="MobiDB-lite"/>
    </source>
</evidence>
<feature type="coiled-coil region" evidence="1">
    <location>
        <begin position="45"/>
        <end position="79"/>
    </location>
</feature>
<evidence type="ECO:0000256" key="1">
    <source>
        <dbReference type="SAM" id="Coils"/>
    </source>
</evidence>
<accession>A0A1C3PGU8</accession>
<gene>
    <name evidence="3" type="ORF">FDG2_6401</name>
</gene>
<dbReference type="EMBL" id="FLUV01002647">
    <property type="protein sequence ID" value="SBW29073.1"/>
    <property type="molecule type" value="Genomic_DNA"/>
</dbReference>
<reference evidence="4" key="1">
    <citation type="submission" date="2016-02" db="EMBL/GenBank/DDBJ databases">
        <authorList>
            <person name="Wibberg D."/>
        </authorList>
    </citation>
    <scope>NUCLEOTIDE SEQUENCE [LARGE SCALE GENOMIC DNA]</scope>
</reference>
<dbReference type="AlphaFoldDB" id="A0A1C3PGU8"/>
<evidence type="ECO:0000313" key="4">
    <source>
        <dbReference type="Proteomes" id="UP000199013"/>
    </source>
</evidence>
<dbReference type="Proteomes" id="UP000199013">
    <property type="component" value="Unassembled WGS sequence"/>
</dbReference>
<protein>
    <submittedName>
        <fullName evidence="3">Uncharacterized protein</fullName>
    </submittedName>
</protein>
<proteinExistence type="predicted"/>
<keyword evidence="4" id="KW-1185">Reference proteome</keyword>
<feature type="compositionally biased region" description="Low complexity" evidence="2">
    <location>
        <begin position="291"/>
        <end position="304"/>
    </location>
</feature>
<name>A0A1C3PGU8_9ACTN</name>
<feature type="region of interest" description="Disordered" evidence="2">
    <location>
        <begin position="287"/>
        <end position="310"/>
    </location>
</feature>